<dbReference type="Gene3D" id="6.10.280.50">
    <property type="match status" value="1"/>
</dbReference>
<dbReference type="EMBL" id="JBEAAL010000002">
    <property type="protein sequence ID" value="MEQ1404426.1"/>
    <property type="molecule type" value="Genomic_DNA"/>
</dbReference>
<accession>A0ABV0LXW5</accession>
<keyword evidence="3" id="KW-1185">Reference proteome</keyword>
<evidence type="ECO:0000256" key="1">
    <source>
        <dbReference type="SAM" id="Coils"/>
    </source>
</evidence>
<dbReference type="InterPro" id="IPR038444">
    <property type="entry name" value="DUF465_sf"/>
</dbReference>
<keyword evidence="1" id="KW-0175">Coiled coil</keyword>
<feature type="coiled-coil region" evidence="1">
    <location>
        <begin position="7"/>
        <end position="55"/>
    </location>
</feature>
<evidence type="ECO:0000313" key="2">
    <source>
        <dbReference type="EMBL" id="MEQ1404426.1"/>
    </source>
</evidence>
<sequence>MTVQAHIASLEKKHGALEEELQNILASPSSDDRQIADIKRRKLRIKDEMQRLKASTRH</sequence>
<dbReference type="InterPro" id="IPR007420">
    <property type="entry name" value="DUF465"/>
</dbReference>
<dbReference type="Proteomes" id="UP001496627">
    <property type="component" value="Unassembled WGS sequence"/>
</dbReference>
<dbReference type="RefSeq" id="WP_227703756.1">
    <property type="nucleotide sequence ID" value="NZ_JBEAAL010000002.1"/>
</dbReference>
<proteinExistence type="predicted"/>
<comment type="caution">
    <text evidence="2">The sequence shown here is derived from an EMBL/GenBank/DDBJ whole genome shotgun (WGS) entry which is preliminary data.</text>
</comment>
<dbReference type="Pfam" id="PF04325">
    <property type="entry name" value="DUF465"/>
    <property type="match status" value="1"/>
</dbReference>
<organism evidence="2 3">
    <name type="scientific">Neorhizobium phenanthreniclasticum</name>
    <dbReference type="NCBI Taxonomy" id="3157917"/>
    <lineage>
        <taxon>Bacteria</taxon>
        <taxon>Pseudomonadati</taxon>
        <taxon>Pseudomonadota</taxon>
        <taxon>Alphaproteobacteria</taxon>
        <taxon>Hyphomicrobiales</taxon>
        <taxon>Rhizobiaceae</taxon>
        <taxon>Rhizobium/Agrobacterium group</taxon>
        <taxon>Neorhizobium</taxon>
    </lineage>
</organism>
<gene>
    <name evidence="2" type="ORF">ABK249_05735</name>
</gene>
<reference evidence="2 3" key="1">
    <citation type="submission" date="2024-05" db="EMBL/GenBank/DDBJ databases">
        <title>Neorhizobium sp. Rsf11, a plant growth promoting and heavy metal resistant PAH-degrader.</title>
        <authorList>
            <person name="Golubev S.N."/>
            <person name="Muratova A.Y."/>
            <person name="Markelova M.I."/>
        </authorList>
    </citation>
    <scope>NUCLEOTIDE SEQUENCE [LARGE SCALE GENOMIC DNA]</scope>
    <source>
        <strain evidence="2 3">Rsf11</strain>
    </source>
</reference>
<name>A0ABV0LXW5_9HYPH</name>
<evidence type="ECO:0000313" key="3">
    <source>
        <dbReference type="Proteomes" id="UP001496627"/>
    </source>
</evidence>
<protein>
    <submittedName>
        <fullName evidence="2">DUF465 domain-containing protein</fullName>
    </submittedName>
</protein>